<comment type="similarity">
    <text evidence="2">Belongs to the major facilitator superfamily. Sugar transporter (TC 2.A.1.1) family.</text>
</comment>
<feature type="transmembrane region" description="Helical" evidence="14">
    <location>
        <begin position="535"/>
        <end position="556"/>
    </location>
</feature>
<sequence length="705" mass="77191">MEISRSQGMAISIWRSPCKVHGPVQRTPCTTSSTRPVSTGYGVPLAQAYAFALGLQSLRPRRVERCVFGEGERRAPKKFPKYLVRIFFGFVLGEIMGPATFAGGWPFLIAYTAVVYLISIEYSRLTACVLRPPPVRAQRWALFLVSASILVAAHCKVLTGIFECAAVTLLLLLLILQGQWFMLFHDSTELQETTEMTCQTCHYSVLVLKATARAQMTALHRSRHSLVSPNTLIQVSTHNKCCDAAGECAGGAGLCGCLLAGSVAGCGFIVGIFSIGCIISSLPPISAHCINVWGRKNSIIIGSGTFLAGSALQVLASSILMILCGRFIAGLSIGLLSAVVSLYQSELAPPALRGCLTSVYQLMITAGILLAAVIDHFLVHLDGGWRWAIAIQMGPAVVLLLCMPLMPKSPRWLVQQDRIDEAFVALKMVRDEVDAEMELAEIIASHRKEEDLGEPTWRDLLHGRIRCLLLIGVSLQLLQQLVGMNAFMYFGPRVFQDIGFDPTRFQTISNLVNFLATFPALMFADRYGRCSLLRWSASGMLFACICIGVVSNMILVTTEDGSYASTSIVGSYIVVALVLFFVVNFAYGWGPIVWVYNSEIFPLRWRSRCVATATCTNWIGNYLIAQCTPILLGKIGFMTFYIFGAFSFLALLLARWLPETRGVALEQMDQVFDEKLGVANRSSSFGAAKIVEPLLLGHNERLEGA</sequence>
<evidence type="ECO:0000256" key="9">
    <source>
        <dbReference type="ARBA" id="ARBA00044656"/>
    </source>
</evidence>
<comment type="caution">
    <text evidence="16">The sequence shown here is derived from an EMBL/GenBank/DDBJ whole genome shotgun (WGS) entry which is preliminary data.</text>
</comment>
<reference evidence="16 17" key="1">
    <citation type="submission" date="2024-02" db="EMBL/GenBank/DDBJ databases">
        <authorList>
            <person name="Chen Y."/>
            <person name="Shah S."/>
            <person name="Dougan E. K."/>
            <person name="Thang M."/>
            <person name="Chan C."/>
        </authorList>
    </citation>
    <scope>NUCLEOTIDE SEQUENCE [LARGE SCALE GENOMIC DNA]</scope>
</reference>
<accession>A0ABP0IMT6</accession>
<comment type="catalytic activity">
    <reaction evidence="11">
        <text>D-glucosamine(out) = D-glucosamine(in)</text>
        <dbReference type="Rhea" id="RHEA:78423"/>
        <dbReference type="ChEBI" id="CHEBI:58723"/>
    </reaction>
    <physiologicalReaction direction="left-to-right" evidence="11">
        <dbReference type="Rhea" id="RHEA:78424"/>
    </physiologicalReaction>
</comment>
<evidence type="ECO:0000256" key="6">
    <source>
        <dbReference type="ARBA" id="ARBA00023136"/>
    </source>
</evidence>
<comment type="catalytic activity">
    <reaction evidence="8">
        <text>D-glucose(out) = D-glucose(in)</text>
        <dbReference type="Rhea" id="RHEA:60376"/>
        <dbReference type="ChEBI" id="CHEBI:4167"/>
    </reaction>
    <physiologicalReaction direction="left-to-right" evidence="8">
        <dbReference type="Rhea" id="RHEA:60377"/>
    </physiologicalReaction>
</comment>
<dbReference type="InterPro" id="IPR005828">
    <property type="entry name" value="MFS_sugar_transport-like"/>
</dbReference>
<feature type="transmembrane region" description="Helical" evidence="14">
    <location>
        <begin position="610"/>
        <end position="632"/>
    </location>
</feature>
<dbReference type="EMBL" id="CAXAMM010004547">
    <property type="protein sequence ID" value="CAK9003917.1"/>
    <property type="molecule type" value="Genomic_DNA"/>
</dbReference>
<evidence type="ECO:0000256" key="7">
    <source>
        <dbReference type="ARBA" id="ARBA00044637"/>
    </source>
</evidence>
<evidence type="ECO:0000256" key="4">
    <source>
        <dbReference type="ARBA" id="ARBA00022692"/>
    </source>
</evidence>
<organism evidence="16 17">
    <name type="scientific">Durusdinium trenchii</name>
    <dbReference type="NCBI Taxonomy" id="1381693"/>
    <lineage>
        <taxon>Eukaryota</taxon>
        <taxon>Sar</taxon>
        <taxon>Alveolata</taxon>
        <taxon>Dinophyceae</taxon>
        <taxon>Suessiales</taxon>
        <taxon>Symbiodiniaceae</taxon>
        <taxon>Durusdinium</taxon>
    </lineage>
</organism>
<feature type="transmembrane region" description="Helical" evidence="14">
    <location>
        <begin position="503"/>
        <end position="523"/>
    </location>
</feature>
<dbReference type="InterPro" id="IPR003663">
    <property type="entry name" value="Sugar/inositol_transpt"/>
</dbReference>
<comment type="catalytic activity">
    <reaction evidence="9">
        <text>D-xylose(out) = D-xylose(in)</text>
        <dbReference type="Rhea" id="RHEA:78427"/>
        <dbReference type="ChEBI" id="CHEBI:53455"/>
    </reaction>
    <physiologicalReaction direction="left-to-right" evidence="9">
        <dbReference type="Rhea" id="RHEA:78428"/>
    </physiologicalReaction>
</comment>
<feature type="transmembrane region" description="Helical" evidence="14">
    <location>
        <begin position="299"/>
        <end position="321"/>
    </location>
</feature>
<keyword evidence="17" id="KW-1185">Reference proteome</keyword>
<feature type="transmembrane region" description="Helical" evidence="14">
    <location>
        <begin position="568"/>
        <end position="589"/>
    </location>
</feature>
<evidence type="ECO:0000256" key="1">
    <source>
        <dbReference type="ARBA" id="ARBA00004141"/>
    </source>
</evidence>
<dbReference type="NCBIfam" id="TIGR00879">
    <property type="entry name" value="SP"/>
    <property type="match status" value="1"/>
</dbReference>
<dbReference type="PROSITE" id="PS00217">
    <property type="entry name" value="SUGAR_TRANSPORT_2"/>
    <property type="match status" value="1"/>
</dbReference>
<name>A0ABP0IMT6_9DINO</name>
<comment type="catalytic activity">
    <reaction evidence="10">
        <text>D-mannose(out) = D-mannose(in)</text>
        <dbReference type="Rhea" id="RHEA:78391"/>
        <dbReference type="ChEBI" id="CHEBI:4208"/>
    </reaction>
    <physiologicalReaction direction="left-to-right" evidence="10">
        <dbReference type="Rhea" id="RHEA:78392"/>
    </physiologicalReaction>
</comment>
<comment type="subunit">
    <text evidence="3">Homodimer.</text>
</comment>
<protein>
    <recommendedName>
        <fullName evidence="13">Hexose transporter 1</fullName>
    </recommendedName>
</protein>
<dbReference type="PANTHER" id="PTHR48022">
    <property type="entry name" value="PLASTIDIC GLUCOSE TRANSPORTER 4"/>
    <property type="match status" value="1"/>
</dbReference>
<evidence type="ECO:0000259" key="15">
    <source>
        <dbReference type="PROSITE" id="PS50850"/>
    </source>
</evidence>
<dbReference type="InterPro" id="IPR005829">
    <property type="entry name" value="Sugar_transporter_CS"/>
</dbReference>
<feature type="domain" description="Major facilitator superfamily (MFS) profile" evidence="15">
    <location>
        <begin position="172"/>
        <end position="662"/>
    </location>
</feature>
<dbReference type="Gene3D" id="1.20.1250.20">
    <property type="entry name" value="MFS general substrate transporter like domains"/>
    <property type="match status" value="1"/>
</dbReference>
<evidence type="ECO:0000256" key="11">
    <source>
        <dbReference type="ARBA" id="ARBA00044668"/>
    </source>
</evidence>
<feature type="transmembrane region" description="Helical" evidence="14">
    <location>
        <begin position="82"/>
        <end position="102"/>
    </location>
</feature>
<feature type="transmembrane region" description="Helical" evidence="14">
    <location>
        <begin position="385"/>
        <end position="406"/>
    </location>
</feature>
<evidence type="ECO:0000313" key="17">
    <source>
        <dbReference type="Proteomes" id="UP001642464"/>
    </source>
</evidence>
<keyword evidence="6 14" id="KW-0472">Membrane</keyword>
<proteinExistence type="inferred from homology"/>
<feature type="transmembrane region" description="Helical" evidence="14">
    <location>
        <begin position="638"/>
        <end position="658"/>
    </location>
</feature>
<evidence type="ECO:0000256" key="13">
    <source>
        <dbReference type="ARBA" id="ARBA00044780"/>
    </source>
</evidence>
<evidence type="ECO:0000256" key="3">
    <source>
        <dbReference type="ARBA" id="ARBA00011738"/>
    </source>
</evidence>
<comment type="catalytic activity">
    <reaction evidence="12">
        <text>D-fructose(out) = D-fructose(in)</text>
        <dbReference type="Rhea" id="RHEA:60372"/>
        <dbReference type="ChEBI" id="CHEBI:37721"/>
    </reaction>
    <physiologicalReaction direction="left-to-right" evidence="12">
        <dbReference type="Rhea" id="RHEA:60373"/>
    </physiologicalReaction>
</comment>
<keyword evidence="4 14" id="KW-0812">Transmembrane</keyword>
<dbReference type="PROSITE" id="PS50850">
    <property type="entry name" value="MFS"/>
    <property type="match status" value="1"/>
</dbReference>
<dbReference type="InterPro" id="IPR036259">
    <property type="entry name" value="MFS_trans_sf"/>
</dbReference>
<feature type="transmembrane region" description="Helical" evidence="14">
    <location>
        <begin position="327"/>
        <end position="343"/>
    </location>
</feature>
<dbReference type="InterPro" id="IPR020846">
    <property type="entry name" value="MFS_dom"/>
</dbReference>
<keyword evidence="5 14" id="KW-1133">Transmembrane helix</keyword>
<evidence type="ECO:0000256" key="12">
    <source>
        <dbReference type="ARBA" id="ARBA00044710"/>
    </source>
</evidence>
<dbReference type="Pfam" id="PF00083">
    <property type="entry name" value="Sugar_tr"/>
    <property type="match status" value="1"/>
</dbReference>
<feature type="transmembrane region" description="Helical" evidence="14">
    <location>
        <begin position="142"/>
        <end position="175"/>
    </location>
</feature>
<evidence type="ECO:0000256" key="8">
    <source>
        <dbReference type="ARBA" id="ARBA00044648"/>
    </source>
</evidence>
<feature type="transmembrane region" description="Helical" evidence="14">
    <location>
        <begin position="259"/>
        <end position="279"/>
    </location>
</feature>
<evidence type="ECO:0000256" key="14">
    <source>
        <dbReference type="SAM" id="Phobius"/>
    </source>
</evidence>
<evidence type="ECO:0000313" key="16">
    <source>
        <dbReference type="EMBL" id="CAK9003917.1"/>
    </source>
</evidence>
<dbReference type="Proteomes" id="UP001642464">
    <property type="component" value="Unassembled WGS sequence"/>
</dbReference>
<evidence type="ECO:0000256" key="10">
    <source>
        <dbReference type="ARBA" id="ARBA00044662"/>
    </source>
</evidence>
<feature type="transmembrane region" description="Helical" evidence="14">
    <location>
        <begin position="108"/>
        <end position="130"/>
    </location>
</feature>
<evidence type="ECO:0000256" key="5">
    <source>
        <dbReference type="ARBA" id="ARBA00022989"/>
    </source>
</evidence>
<feature type="transmembrane region" description="Helical" evidence="14">
    <location>
        <begin position="467"/>
        <end position="491"/>
    </location>
</feature>
<dbReference type="InterPro" id="IPR050360">
    <property type="entry name" value="MFS_Sugar_Transporters"/>
</dbReference>
<gene>
    <name evidence="16" type="ORF">SCF082_LOCUS7971</name>
</gene>
<evidence type="ECO:0000256" key="2">
    <source>
        <dbReference type="ARBA" id="ARBA00010992"/>
    </source>
</evidence>
<dbReference type="PRINTS" id="PR00171">
    <property type="entry name" value="SUGRTRNSPORT"/>
</dbReference>
<dbReference type="PANTHER" id="PTHR48022:SF2">
    <property type="entry name" value="PLASTIDIC GLUCOSE TRANSPORTER 4"/>
    <property type="match status" value="1"/>
</dbReference>
<dbReference type="SUPFAM" id="SSF103473">
    <property type="entry name" value="MFS general substrate transporter"/>
    <property type="match status" value="1"/>
</dbReference>
<comment type="subcellular location">
    <subcellularLocation>
        <location evidence="1">Membrane</location>
        <topology evidence="1">Multi-pass membrane protein</topology>
    </subcellularLocation>
</comment>
<feature type="transmembrane region" description="Helical" evidence="14">
    <location>
        <begin position="355"/>
        <end position="379"/>
    </location>
</feature>
<comment type="catalytic activity">
    <reaction evidence="7">
        <text>D-galactose(in) = D-galactose(out)</text>
        <dbReference type="Rhea" id="RHEA:34915"/>
        <dbReference type="ChEBI" id="CHEBI:4139"/>
    </reaction>
    <physiologicalReaction direction="right-to-left" evidence="7">
        <dbReference type="Rhea" id="RHEA:34917"/>
    </physiologicalReaction>
</comment>